<protein>
    <submittedName>
        <fullName evidence="3">Catechol O-methyltransferase</fullName>
        <ecNumber evidence="3">2.1.1.6</ecNumber>
    </submittedName>
</protein>
<feature type="transmembrane region" description="Helical" evidence="2">
    <location>
        <begin position="77"/>
        <end position="99"/>
    </location>
</feature>
<evidence type="ECO:0000256" key="2">
    <source>
        <dbReference type="SAM" id="Phobius"/>
    </source>
</evidence>
<feature type="region of interest" description="Disordered" evidence="1">
    <location>
        <begin position="49"/>
        <end position="68"/>
    </location>
</feature>
<keyword evidence="2" id="KW-1133">Transmembrane helix</keyword>
<dbReference type="AlphaFoldDB" id="A0AAD8XV52"/>
<organism evidence="3 4">
    <name type="scientific">Skeletonema marinoi</name>
    <dbReference type="NCBI Taxonomy" id="267567"/>
    <lineage>
        <taxon>Eukaryota</taxon>
        <taxon>Sar</taxon>
        <taxon>Stramenopiles</taxon>
        <taxon>Ochrophyta</taxon>
        <taxon>Bacillariophyta</taxon>
        <taxon>Coscinodiscophyceae</taxon>
        <taxon>Thalassiosirophycidae</taxon>
        <taxon>Thalassiosirales</taxon>
        <taxon>Skeletonemataceae</taxon>
        <taxon>Skeletonema</taxon>
        <taxon>Skeletonema marinoi-dohrnii complex</taxon>
    </lineage>
</organism>
<keyword evidence="3" id="KW-0489">Methyltransferase</keyword>
<evidence type="ECO:0000313" key="3">
    <source>
        <dbReference type="EMBL" id="KAK1734282.1"/>
    </source>
</evidence>
<reference evidence="3" key="1">
    <citation type="submission" date="2023-06" db="EMBL/GenBank/DDBJ databases">
        <title>Survivors Of The Sea: Transcriptome response of Skeletonema marinoi to long-term dormancy.</title>
        <authorList>
            <person name="Pinder M.I.M."/>
            <person name="Kourtchenko O."/>
            <person name="Robertson E.K."/>
            <person name="Larsson T."/>
            <person name="Maumus F."/>
            <person name="Osuna-Cruz C.M."/>
            <person name="Vancaester E."/>
            <person name="Stenow R."/>
            <person name="Vandepoele K."/>
            <person name="Ploug H."/>
            <person name="Bruchert V."/>
            <person name="Godhe A."/>
            <person name="Topel M."/>
        </authorList>
    </citation>
    <scope>NUCLEOTIDE SEQUENCE</scope>
    <source>
        <strain evidence="3">R05AC</strain>
    </source>
</reference>
<dbReference type="InterPro" id="IPR029063">
    <property type="entry name" value="SAM-dependent_MTases_sf"/>
</dbReference>
<dbReference type="Proteomes" id="UP001224775">
    <property type="component" value="Unassembled WGS sequence"/>
</dbReference>
<keyword evidence="3" id="KW-0808">Transferase</keyword>
<dbReference type="PANTHER" id="PTHR43836">
    <property type="entry name" value="CATECHOL O-METHYLTRANSFERASE 1-RELATED"/>
    <property type="match status" value="1"/>
</dbReference>
<evidence type="ECO:0000256" key="1">
    <source>
        <dbReference type="SAM" id="MobiDB-lite"/>
    </source>
</evidence>
<keyword evidence="4" id="KW-1185">Reference proteome</keyword>
<keyword evidence="2" id="KW-0472">Membrane</keyword>
<dbReference type="SUPFAM" id="SSF53335">
    <property type="entry name" value="S-adenosyl-L-methionine-dependent methyltransferases"/>
    <property type="match status" value="1"/>
</dbReference>
<feature type="compositionally biased region" description="Polar residues" evidence="1">
    <location>
        <begin position="49"/>
        <end position="63"/>
    </location>
</feature>
<dbReference type="PANTHER" id="PTHR43836:SF2">
    <property type="entry name" value="CATECHOL O-METHYLTRANSFERASE 1-RELATED"/>
    <property type="match status" value="1"/>
</dbReference>
<gene>
    <name evidence="3" type="ORF">QTG54_015049</name>
</gene>
<dbReference type="EMBL" id="JATAAI010000040">
    <property type="protein sequence ID" value="KAK1734282.1"/>
    <property type="molecule type" value="Genomic_DNA"/>
</dbReference>
<name>A0AAD8XV52_9STRA</name>
<proteinExistence type="predicted"/>
<sequence>MILDNSSPADIVIVMPKPDAVILSRDEFSYSNLYSFDYDGVAGSATGATSTSVESTPSMQGNSSDDKSVSLKRTGRFFVSCALCGCFVTFSHIILLLHATRNIKASADNVSSSAVPATPSTFESAFKELAKQNSFNDLAAASATVGTSSSSANHRNSIGGYKAMEASSSNNKQPNTDKITRDPRNGAFTFQVHAEYDLLLQIQKDLDAKRPSKSSRSSLNSLALSDIDSTRIILKSVDDYCYGKQWMYHIGSEKGKAISRFLRSGVERWLKRDDRKNKVCKFICLDCGTYCGYSSLVLASTLREIANELQNSIMEDQTEETFEFHVYTTEVSSKLINVAQSVFRMAKMEQYITPILMKSDGKESLSATMKQNGVMGIDFLLFDHAKNLYLSDLNDLEAAGLLKAGSYVSADNVVFNKLDAYRYHMEQLQAKGIVETRLDEMNLEYSNNLKDGIEQTIYLKDP</sequence>
<dbReference type="Gene3D" id="3.40.50.150">
    <property type="entry name" value="Vaccinia Virus protein VP39"/>
    <property type="match status" value="1"/>
</dbReference>
<dbReference type="GO" id="GO:0016206">
    <property type="term" value="F:catechol O-methyltransferase activity"/>
    <property type="evidence" value="ECO:0007669"/>
    <property type="project" value="UniProtKB-EC"/>
</dbReference>
<comment type="caution">
    <text evidence="3">The sequence shown here is derived from an EMBL/GenBank/DDBJ whole genome shotgun (WGS) entry which is preliminary data.</text>
</comment>
<keyword evidence="2" id="KW-0812">Transmembrane</keyword>
<dbReference type="GO" id="GO:0032259">
    <property type="term" value="P:methylation"/>
    <property type="evidence" value="ECO:0007669"/>
    <property type="project" value="UniProtKB-KW"/>
</dbReference>
<dbReference type="EC" id="2.1.1.6" evidence="3"/>
<evidence type="ECO:0000313" key="4">
    <source>
        <dbReference type="Proteomes" id="UP001224775"/>
    </source>
</evidence>
<accession>A0AAD8XV52</accession>